<dbReference type="Pfam" id="PF04149">
    <property type="entry name" value="DUF397"/>
    <property type="match status" value="1"/>
</dbReference>
<protein>
    <submittedName>
        <fullName evidence="2">DUF397 domain-containing protein</fullName>
    </submittedName>
</protein>
<gene>
    <name evidence="2" type="ORF">EAS64_18710</name>
</gene>
<dbReference type="Proteomes" id="UP000460272">
    <property type="component" value="Unassembled WGS sequence"/>
</dbReference>
<keyword evidence="3" id="KW-1185">Reference proteome</keyword>
<dbReference type="AlphaFoldDB" id="A0A6P2C194"/>
<feature type="domain" description="DUF397" evidence="1">
    <location>
        <begin position="20"/>
        <end position="69"/>
    </location>
</feature>
<evidence type="ECO:0000313" key="2">
    <source>
        <dbReference type="EMBL" id="TVZ04707.1"/>
    </source>
</evidence>
<dbReference type="InterPro" id="IPR007278">
    <property type="entry name" value="DUF397"/>
</dbReference>
<dbReference type="EMBL" id="RPFW01000003">
    <property type="protein sequence ID" value="TVZ04707.1"/>
    <property type="molecule type" value="Genomic_DNA"/>
</dbReference>
<comment type="caution">
    <text evidence="2">The sequence shown here is derived from an EMBL/GenBank/DDBJ whole genome shotgun (WGS) entry which is preliminary data.</text>
</comment>
<dbReference type="RefSeq" id="WP_145854892.1">
    <property type="nucleotide sequence ID" value="NZ_RPFW01000003.1"/>
</dbReference>
<proteinExistence type="predicted"/>
<reference evidence="2 3" key="1">
    <citation type="submission" date="2018-11" db="EMBL/GenBank/DDBJ databases">
        <title>Trebonia kvetii gen.nov., sp.nov., a novel acidophilic actinobacterium, and proposal of the new actinobacterial family Treboniaceae fam. nov.</title>
        <authorList>
            <person name="Rapoport D."/>
            <person name="Sagova-Mareckova M."/>
            <person name="Sedlacek I."/>
            <person name="Provaznik J."/>
            <person name="Kralova S."/>
            <person name="Pavlinic D."/>
            <person name="Benes V."/>
            <person name="Kopecky J."/>
        </authorList>
    </citation>
    <scope>NUCLEOTIDE SEQUENCE [LARGE SCALE GENOMIC DNA]</scope>
    <source>
        <strain evidence="2 3">15Tr583</strain>
    </source>
</reference>
<organism evidence="2 3">
    <name type="scientific">Trebonia kvetii</name>
    <dbReference type="NCBI Taxonomy" id="2480626"/>
    <lineage>
        <taxon>Bacteria</taxon>
        <taxon>Bacillati</taxon>
        <taxon>Actinomycetota</taxon>
        <taxon>Actinomycetes</taxon>
        <taxon>Streptosporangiales</taxon>
        <taxon>Treboniaceae</taxon>
        <taxon>Trebonia</taxon>
    </lineage>
</organism>
<evidence type="ECO:0000259" key="1">
    <source>
        <dbReference type="Pfam" id="PF04149"/>
    </source>
</evidence>
<accession>A0A6P2C194</accession>
<evidence type="ECO:0000313" key="3">
    <source>
        <dbReference type="Proteomes" id="UP000460272"/>
    </source>
</evidence>
<sequence length="77" mass="8562">MRISGLRRSRPSDEVYSGPWIKSSYSGYSGECVEISAGDMIRVRDSKHTRGAILSFTQAEWNAFVSGVRNGEFGRNS</sequence>
<name>A0A6P2C194_9ACTN</name>
<dbReference type="OrthoDB" id="4570646at2"/>